<organism evidence="7 8">
    <name type="scientific">Paracoccus lutimaris</name>
    <dbReference type="NCBI Taxonomy" id="1490030"/>
    <lineage>
        <taxon>Bacteria</taxon>
        <taxon>Pseudomonadati</taxon>
        <taxon>Pseudomonadota</taxon>
        <taxon>Alphaproteobacteria</taxon>
        <taxon>Rhodobacterales</taxon>
        <taxon>Paracoccaceae</taxon>
        <taxon>Paracoccus</taxon>
    </lineage>
</organism>
<evidence type="ECO:0000256" key="3">
    <source>
        <dbReference type="ARBA" id="ARBA00023136"/>
    </source>
</evidence>
<sequence>MSALRSKALVAATLSLATTATAFAGGYAAPVVDPVVAPIVESAPADWQGGYAGLTLGYAFNGDDEVGIDQPPRGSGAGTPDELTLSGANAGLRVGYRWQRDRWVFGPELGYEGGDIKDDFSTAGYDAESKIKNVLALRFKTGYVLNNGVMLYGIVGAARAKIDYKVEGDGEHGAIDLNDDYSENGYIVGFGAEKMLTERLSLTGEYEYANFGKKTLSDDADVATRATPKYHNVKVGLNFKF</sequence>
<dbReference type="SUPFAM" id="SSF56925">
    <property type="entry name" value="OMPA-like"/>
    <property type="match status" value="1"/>
</dbReference>
<dbReference type="OrthoDB" id="9815357at2"/>
<dbReference type="GO" id="GO:0016020">
    <property type="term" value="C:membrane"/>
    <property type="evidence" value="ECO:0007669"/>
    <property type="project" value="UniProtKB-SubCell"/>
</dbReference>
<keyword evidence="3" id="KW-0472">Membrane</keyword>
<comment type="subcellular location">
    <subcellularLocation>
        <location evidence="1">Membrane</location>
    </subcellularLocation>
</comment>
<dbReference type="InterPro" id="IPR027385">
    <property type="entry name" value="Beta-barrel_OMP"/>
</dbReference>
<proteinExistence type="inferred from homology"/>
<comment type="similarity">
    <text evidence="4">Belongs to the Omp25/RopB family.</text>
</comment>
<keyword evidence="2 5" id="KW-0732">Signal</keyword>
<protein>
    <submittedName>
        <fullName evidence="7">Outer membrane immunogenic protein</fullName>
    </submittedName>
</protein>
<dbReference type="Proteomes" id="UP000253345">
    <property type="component" value="Unassembled WGS sequence"/>
</dbReference>
<dbReference type="PANTHER" id="PTHR34001:SF3">
    <property type="entry name" value="BLL7405 PROTEIN"/>
    <property type="match status" value="1"/>
</dbReference>
<dbReference type="InterPro" id="IPR051692">
    <property type="entry name" value="OMP-like"/>
</dbReference>
<evidence type="ECO:0000256" key="5">
    <source>
        <dbReference type="SAM" id="SignalP"/>
    </source>
</evidence>
<feature type="chain" id="PRO_5016819482" evidence="5">
    <location>
        <begin position="25"/>
        <end position="241"/>
    </location>
</feature>
<dbReference type="InterPro" id="IPR011250">
    <property type="entry name" value="OMP/PagP_B-barrel"/>
</dbReference>
<dbReference type="EMBL" id="QPJL01000022">
    <property type="protein sequence ID" value="RCW79924.1"/>
    <property type="molecule type" value="Genomic_DNA"/>
</dbReference>
<dbReference type="Gene3D" id="2.40.160.20">
    <property type="match status" value="1"/>
</dbReference>
<dbReference type="PANTHER" id="PTHR34001">
    <property type="entry name" value="BLL7405 PROTEIN"/>
    <property type="match status" value="1"/>
</dbReference>
<feature type="signal peptide" evidence="5">
    <location>
        <begin position="1"/>
        <end position="24"/>
    </location>
</feature>
<evidence type="ECO:0000259" key="6">
    <source>
        <dbReference type="Pfam" id="PF13505"/>
    </source>
</evidence>
<evidence type="ECO:0000313" key="7">
    <source>
        <dbReference type="EMBL" id="RCW79924.1"/>
    </source>
</evidence>
<evidence type="ECO:0000256" key="1">
    <source>
        <dbReference type="ARBA" id="ARBA00004370"/>
    </source>
</evidence>
<evidence type="ECO:0000256" key="4">
    <source>
        <dbReference type="ARBA" id="ARBA00038306"/>
    </source>
</evidence>
<dbReference type="RefSeq" id="WP_114350378.1">
    <property type="nucleotide sequence ID" value="NZ_QPJL01000022.1"/>
</dbReference>
<accession>A0A368YP48</accession>
<dbReference type="Pfam" id="PF13505">
    <property type="entry name" value="OMP_b-brl"/>
    <property type="match status" value="1"/>
</dbReference>
<keyword evidence="8" id="KW-1185">Reference proteome</keyword>
<gene>
    <name evidence="7" type="ORF">DFP89_12243</name>
</gene>
<evidence type="ECO:0000256" key="2">
    <source>
        <dbReference type="ARBA" id="ARBA00022729"/>
    </source>
</evidence>
<feature type="domain" description="Outer membrane protein beta-barrel" evidence="6">
    <location>
        <begin position="43"/>
        <end position="241"/>
    </location>
</feature>
<evidence type="ECO:0000313" key="8">
    <source>
        <dbReference type="Proteomes" id="UP000253345"/>
    </source>
</evidence>
<dbReference type="AlphaFoldDB" id="A0A368YP48"/>
<name>A0A368YP48_9RHOB</name>
<comment type="caution">
    <text evidence="7">The sequence shown here is derived from an EMBL/GenBank/DDBJ whole genome shotgun (WGS) entry which is preliminary data.</text>
</comment>
<reference evidence="7 8" key="1">
    <citation type="submission" date="2018-07" db="EMBL/GenBank/DDBJ databases">
        <title>Genomic Encyclopedia of Type Strains, Phase III (KMG-III): the genomes of soil and plant-associated and newly described type strains.</title>
        <authorList>
            <person name="Whitman W."/>
        </authorList>
    </citation>
    <scope>NUCLEOTIDE SEQUENCE [LARGE SCALE GENOMIC DNA]</scope>
    <source>
        <strain evidence="7 8">CECT 8525</strain>
    </source>
</reference>